<dbReference type="RefSeq" id="WP_149924685.1">
    <property type="nucleotide sequence ID" value="NZ_CAXKYC010000044.1"/>
</dbReference>
<dbReference type="SUPFAM" id="SSF53756">
    <property type="entry name" value="UDP-Glycosyltransferase/glycogen phosphorylase"/>
    <property type="match status" value="1"/>
</dbReference>
<dbReference type="PANTHER" id="PTHR12526:SF630">
    <property type="entry name" value="GLYCOSYLTRANSFERASE"/>
    <property type="match status" value="1"/>
</dbReference>
<evidence type="ECO:0000259" key="1">
    <source>
        <dbReference type="Pfam" id="PF00534"/>
    </source>
</evidence>
<dbReference type="Proteomes" id="UP001221924">
    <property type="component" value="Unassembled WGS sequence"/>
</dbReference>
<dbReference type="AlphaFoldDB" id="A0AAW6M761"/>
<evidence type="ECO:0000259" key="2">
    <source>
        <dbReference type="Pfam" id="PF13439"/>
    </source>
</evidence>
<organism evidence="3 4">
    <name type="scientific">Bacteroides cellulosilyticus</name>
    <dbReference type="NCBI Taxonomy" id="246787"/>
    <lineage>
        <taxon>Bacteria</taxon>
        <taxon>Pseudomonadati</taxon>
        <taxon>Bacteroidota</taxon>
        <taxon>Bacteroidia</taxon>
        <taxon>Bacteroidales</taxon>
        <taxon>Bacteroidaceae</taxon>
        <taxon>Bacteroides</taxon>
    </lineage>
</organism>
<dbReference type="Gene3D" id="3.40.50.2000">
    <property type="entry name" value="Glycogen Phosphorylase B"/>
    <property type="match status" value="2"/>
</dbReference>
<proteinExistence type="predicted"/>
<dbReference type="GO" id="GO:0016757">
    <property type="term" value="F:glycosyltransferase activity"/>
    <property type="evidence" value="ECO:0007669"/>
    <property type="project" value="InterPro"/>
</dbReference>
<sequence length="344" mass="39371">MKILHIASECNGGVLSFIENLSLNISDDQITLLTFGSIDKISELAKNKIKIIHIPYRIYSIKAFFILFRAINQAEVVHVHLFPMLYICSVLKSFFRGKTFIYTEHASLNNRRKIKQLRNIERIIYRNYDKVVGVSESCSEALRAWIGPMDNIVTIYNGVDLNLTRQQSLQNIDFRPYTNYTITMVARLSSDKDFETLLQSFTLLDNNYHLYLVGEGDLRKTIQDMIIKYELVDKVSLLGYRSDVPAILRQSDLSVLSSYGEGFGLAIIESLAVGTICLGSHVSGIKDILDSEYLFELGDSKTLAEKIMKYCNLDLSEKCKNMVKEYDVNKMVQLYKKVYNNAIQ</sequence>
<dbReference type="InterPro" id="IPR028098">
    <property type="entry name" value="Glyco_trans_4-like_N"/>
</dbReference>
<dbReference type="Pfam" id="PF13439">
    <property type="entry name" value="Glyco_transf_4"/>
    <property type="match status" value="1"/>
</dbReference>
<dbReference type="PANTHER" id="PTHR12526">
    <property type="entry name" value="GLYCOSYLTRANSFERASE"/>
    <property type="match status" value="1"/>
</dbReference>
<feature type="domain" description="Glycosyltransferase subfamily 4-like N-terminal" evidence="2">
    <location>
        <begin position="51"/>
        <end position="162"/>
    </location>
</feature>
<dbReference type="InterPro" id="IPR001296">
    <property type="entry name" value="Glyco_trans_1"/>
</dbReference>
<dbReference type="Pfam" id="PF00534">
    <property type="entry name" value="Glycos_transf_1"/>
    <property type="match status" value="1"/>
</dbReference>
<name>A0AAW6M761_9BACE</name>
<dbReference type="CDD" id="cd03811">
    <property type="entry name" value="GT4_GT28_WabH-like"/>
    <property type="match status" value="1"/>
</dbReference>
<comment type="caution">
    <text evidence="3">The sequence shown here is derived from an EMBL/GenBank/DDBJ whole genome shotgun (WGS) entry which is preliminary data.</text>
</comment>
<accession>A0AAW6M761</accession>
<feature type="domain" description="Glycosyl transferase family 1" evidence="1">
    <location>
        <begin position="177"/>
        <end position="324"/>
    </location>
</feature>
<dbReference type="EMBL" id="JARFID010000058">
    <property type="protein sequence ID" value="MDE8697546.1"/>
    <property type="molecule type" value="Genomic_DNA"/>
</dbReference>
<gene>
    <name evidence="3" type="ORF">PZH42_25940</name>
</gene>
<reference evidence="3" key="1">
    <citation type="submission" date="2023-03" db="EMBL/GenBank/DDBJ databases">
        <title>DFI Biobank Strains.</title>
        <authorList>
            <person name="Mostad J."/>
            <person name="Paddock L."/>
            <person name="Medina S."/>
            <person name="Waligurski E."/>
            <person name="Barat B."/>
            <person name="Smith R."/>
            <person name="Burgo V."/>
            <person name="Metcalfe C."/>
            <person name="Woodson C."/>
            <person name="Sundararajan A."/>
            <person name="Ramaswamy R."/>
            <person name="Lin H."/>
            <person name="Pamer E.G."/>
        </authorList>
    </citation>
    <scope>NUCLEOTIDE SEQUENCE</scope>
    <source>
        <strain evidence="3">DFI.9.5</strain>
    </source>
</reference>
<evidence type="ECO:0000313" key="4">
    <source>
        <dbReference type="Proteomes" id="UP001221924"/>
    </source>
</evidence>
<evidence type="ECO:0000313" key="3">
    <source>
        <dbReference type="EMBL" id="MDE8697546.1"/>
    </source>
</evidence>
<protein>
    <submittedName>
        <fullName evidence="3">Glycosyltransferase</fullName>
    </submittedName>
</protein>